<dbReference type="Pfam" id="PF25508">
    <property type="entry name" value="TRPM2"/>
    <property type="match status" value="1"/>
</dbReference>
<reference evidence="2" key="1">
    <citation type="submission" date="2018-11" db="EMBL/GenBank/DDBJ databases">
        <authorList>
            <consortium name="Pathogen Informatics"/>
        </authorList>
    </citation>
    <scope>NUCLEOTIDE SEQUENCE</scope>
</reference>
<evidence type="ECO:0000313" key="3">
    <source>
        <dbReference type="Proteomes" id="UP000784294"/>
    </source>
</evidence>
<name>A0A448XRK5_9PLAT</name>
<keyword evidence="3" id="KW-1185">Reference proteome</keyword>
<organism evidence="2 3">
    <name type="scientific">Protopolystoma xenopodis</name>
    <dbReference type="NCBI Taxonomy" id="117903"/>
    <lineage>
        <taxon>Eukaryota</taxon>
        <taxon>Metazoa</taxon>
        <taxon>Spiralia</taxon>
        <taxon>Lophotrochozoa</taxon>
        <taxon>Platyhelminthes</taxon>
        <taxon>Monogenea</taxon>
        <taxon>Polyopisthocotylea</taxon>
        <taxon>Polystomatidea</taxon>
        <taxon>Polystomatidae</taxon>
        <taxon>Protopolystoma</taxon>
    </lineage>
</organism>
<sequence>MIWALLNGRFELAFFFWDRCEDAIPLAIIACIILKAICKSLPKYDTDNINGISNLTESYETRASSLIESISELEGVSHLLDLAT</sequence>
<evidence type="ECO:0000313" key="2">
    <source>
        <dbReference type="EMBL" id="VEL43112.1"/>
    </source>
</evidence>
<feature type="domain" description="TRPM-like" evidence="1">
    <location>
        <begin position="1"/>
        <end position="69"/>
    </location>
</feature>
<dbReference type="Proteomes" id="UP000784294">
    <property type="component" value="Unassembled WGS sequence"/>
</dbReference>
<dbReference type="AlphaFoldDB" id="A0A448XRK5"/>
<gene>
    <name evidence="2" type="ORF">PXEA_LOCUS36552</name>
</gene>
<evidence type="ECO:0000259" key="1">
    <source>
        <dbReference type="Pfam" id="PF25508"/>
    </source>
</evidence>
<protein>
    <recommendedName>
        <fullName evidence="1">TRPM-like domain-containing protein</fullName>
    </recommendedName>
</protein>
<dbReference type="InterPro" id="IPR057366">
    <property type="entry name" value="TRPM-like"/>
</dbReference>
<dbReference type="EMBL" id="CAAALY010278908">
    <property type="protein sequence ID" value="VEL43112.1"/>
    <property type="molecule type" value="Genomic_DNA"/>
</dbReference>
<proteinExistence type="predicted"/>
<accession>A0A448XRK5</accession>
<comment type="caution">
    <text evidence="2">The sequence shown here is derived from an EMBL/GenBank/DDBJ whole genome shotgun (WGS) entry which is preliminary data.</text>
</comment>